<evidence type="ECO:0008006" key="3">
    <source>
        <dbReference type="Google" id="ProtNLM"/>
    </source>
</evidence>
<proteinExistence type="predicted"/>
<reference evidence="1 2" key="1">
    <citation type="journal article" date="2016" name="Nat. Commun.">
        <title>Thousands of microbial genomes shed light on interconnected biogeochemical processes in an aquifer system.</title>
        <authorList>
            <person name="Anantharaman K."/>
            <person name="Brown C.T."/>
            <person name="Hug L.A."/>
            <person name="Sharon I."/>
            <person name="Castelle C.J."/>
            <person name="Probst A.J."/>
            <person name="Thomas B.C."/>
            <person name="Singh A."/>
            <person name="Wilkins M.J."/>
            <person name="Karaoz U."/>
            <person name="Brodie E.L."/>
            <person name="Williams K.H."/>
            <person name="Hubbard S.S."/>
            <person name="Banfield J.F."/>
        </authorList>
    </citation>
    <scope>NUCLEOTIDE SEQUENCE [LARGE SCALE GENOMIC DNA]</scope>
</reference>
<dbReference type="PANTHER" id="PTHR39189">
    <property type="entry name" value="UPF0173 METAL-DEPENDENT HYDROLASE YTKL"/>
    <property type="match status" value="1"/>
</dbReference>
<dbReference type="Gene3D" id="3.60.15.10">
    <property type="entry name" value="Ribonuclease Z/Hydroxyacylglutathione hydrolase-like"/>
    <property type="match status" value="1"/>
</dbReference>
<dbReference type="Pfam" id="PF13483">
    <property type="entry name" value="Lactamase_B_3"/>
    <property type="match status" value="1"/>
</dbReference>
<dbReference type="STRING" id="1797263.A2397_05635"/>
<protein>
    <recommendedName>
        <fullName evidence="3">Lactamase</fullName>
    </recommendedName>
</protein>
<dbReference type="Proteomes" id="UP000176424">
    <property type="component" value="Unassembled WGS sequence"/>
</dbReference>
<dbReference type="EMBL" id="MEXR01000062">
    <property type="protein sequence ID" value="OGD08192.1"/>
    <property type="molecule type" value="Genomic_DNA"/>
</dbReference>
<dbReference type="InterPro" id="IPR036866">
    <property type="entry name" value="RibonucZ/Hydroxyglut_hydro"/>
</dbReference>
<accession>A0A1F4ZPC0</accession>
<sequence>MEIAYLGHASFKIKGKQKTVVIDPYSDKVGKFPRDVEGDILLVSHDHFDHNAVEKVKGSPFLINGPGEYEVGGVSVVGVPCYHDEESGAKRGTNTMFVVEIDGLRIAHLGDLGHKLSDESLDDIGPIDVVMVPVGGVYTVDAKVAKEVVGQLDPWVVIPMHYKQAGCDVGEIAGVEEFLKEMSKSEVVPIPKLVLTSDRLPEELQVVVLEKKS</sequence>
<dbReference type="AlphaFoldDB" id="A0A1F4ZPC0"/>
<gene>
    <name evidence="1" type="ORF">A2397_05635</name>
</gene>
<evidence type="ECO:0000313" key="1">
    <source>
        <dbReference type="EMBL" id="OGD08192.1"/>
    </source>
</evidence>
<dbReference type="SUPFAM" id="SSF56281">
    <property type="entry name" value="Metallo-hydrolase/oxidoreductase"/>
    <property type="match status" value="1"/>
</dbReference>
<evidence type="ECO:0000313" key="2">
    <source>
        <dbReference type="Proteomes" id="UP000176424"/>
    </source>
</evidence>
<organism evidence="1 2">
    <name type="scientific">Candidatus Amesbacteria bacterium RIFOXYB1_FULL_44_23</name>
    <dbReference type="NCBI Taxonomy" id="1797263"/>
    <lineage>
        <taxon>Bacteria</taxon>
        <taxon>Candidatus Amesiibacteriota</taxon>
    </lineage>
</organism>
<dbReference type="PANTHER" id="PTHR39189:SF1">
    <property type="entry name" value="UPF0173 METAL-DEPENDENT HYDROLASE YTKL"/>
    <property type="match status" value="1"/>
</dbReference>
<comment type="caution">
    <text evidence="1">The sequence shown here is derived from an EMBL/GenBank/DDBJ whole genome shotgun (WGS) entry which is preliminary data.</text>
</comment>
<name>A0A1F4ZPC0_9BACT</name>